<dbReference type="PANTHER" id="PTHR40455">
    <property type="entry name" value="ANTITOXIN HIGA"/>
    <property type="match status" value="1"/>
</dbReference>
<reference evidence="1 2" key="1">
    <citation type="submission" date="2018-08" db="EMBL/GenBank/DDBJ databases">
        <title>Draft genome sequence of Rhodobacter sphaeroides FY.</title>
        <authorList>
            <person name="Rayyan A."/>
            <person name="Meyer T.E."/>
            <person name="Kyndt J.A."/>
        </authorList>
    </citation>
    <scope>NUCLEOTIDE SEQUENCE [LARGE SCALE GENOMIC DNA]</scope>
    <source>
        <strain evidence="1 2">FY</strain>
    </source>
</reference>
<protein>
    <submittedName>
        <fullName evidence="1">Transcriptional regulator</fullName>
    </submittedName>
</protein>
<dbReference type="SUPFAM" id="SSF47413">
    <property type="entry name" value="lambda repressor-like DNA-binding domains"/>
    <property type="match status" value="1"/>
</dbReference>
<evidence type="ECO:0000313" key="1">
    <source>
        <dbReference type="EMBL" id="RHZ93662.1"/>
    </source>
</evidence>
<comment type="caution">
    <text evidence="1">The sequence shown here is derived from an EMBL/GenBank/DDBJ whole genome shotgun (WGS) entry which is preliminary data.</text>
</comment>
<dbReference type="PANTHER" id="PTHR40455:SF1">
    <property type="entry name" value="ANTITOXIN HIGA"/>
    <property type="match status" value="1"/>
</dbReference>
<organism evidence="1 2">
    <name type="scientific">Cereibacter sphaeroides</name>
    <name type="common">Rhodobacter sphaeroides</name>
    <dbReference type="NCBI Taxonomy" id="1063"/>
    <lineage>
        <taxon>Bacteria</taxon>
        <taxon>Pseudomonadati</taxon>
        <taxon>Pseudomonadota</taxon>
        <taxon>Alphaproteobacteria</taxon>
        <taxon>Rhodobacterales</taxon>
        <taxon>Paracoccaceae</taxon>
        <taxon>Cereibacter</taxon>
    </lineage>
</organism>
<dbReference type="Proteomes" id="UP000266305">
    <property type="component" value="Unassembled WGS sequence"/>
</dbReference>
<accession>A0AAX1UJ53</accession>
<dbReference type="Gene3D" id="1.10.260.40">
    <property type="entry name" value="lambda repressor-like DNA-binding domains"/>
    <property type="match status" value="1"/>
</dbReference>
<evidence type="ECO:0000313" key="2">
    <source>
        <dbReference type="Proteomes" id="UP000266305"/>
    </source>
</evidence>
<sequence>MLKPIRSEEDHAAALAAIDRLWGAAPGTEEGDMLDILVDLVEHYEDRHFPIPEAEPVEIIRAHMTQTGRTQADLGRLLGSAPRASEIMNRRRALTVDMIHKLHTAWGIPSECLIRPYHLAAA</sequence>
<dbReference type="EMBL" id="QWGP01000016">
    <property type="protein sequence ID" value="RHZ93662.1"/>
    <property type="molecule type" value="Genomic_DNA"/>
</dbReference>
<name>A0AAX1UJ53_CERSP</name>
<dbReference type="InterPro" id="IPR010982">
    <property type="entry name" value="Lambda_DNA-bd_dom_sf"/>
</dbReference>
<gene>
    <name evidence="1" type="ORF">D1114_14125</name>
</gene>
<dbReference type="GO" id="GO:0001046">
    <property type="term" value="F:core promoter sequence-specific DNA binding"/>
    <property type="evidence" value="ECO:0007669"/>
    <property type="project" value="TreeGrafter"/>
</dbReference>
<dbReference type="AlphaFoldDB" id="A0AAX1UJ53"/>
<dbReference type="GO" id="GO:0006355">
    <property type="term" value="P:regulation of DNA-templated transcription"/>
    <property type="evidence" value="ECO:0007669"/>
    <property type="project" value="InterPro"/>
</dbReference>
<proteinExistence type="predicted"/>
<dbReference type="InterPro" id="IPR039060">
    <property type="entry name" value="Antitox_HigA"/>
</dbReference>